<dbReference type="PRINTS" id="PR01414">
    <property type="entry name" value="CCMBBIOGNSIS"/>
</dbReference>
<evidence type="ECO:0000256" key="3">
    <source>
        <dbReference type="ARBA" id="ARBA00010544"/>
    </source>
</evidence>
<dbReference type="Pfam" id="PF03379">
    <property type="entry name" value="CcmB"/>
    <property type="match status" value="1"/>
</dbReference>
<sequence length="228" mass="23372">MSATPTVWGAAAALVARDLRLLWRRRGDALQPALFAVLVVVLFALALGNEPAMLRAVAPGVLWVAAVLSGLLALDTLFRGDAEDGSLEQWMLSPVPLAWLVLVRTAVHWATTTVPLLVATPLLAELLGLPRGQLPVLLAGLALGTPLLSLLGAVVAALTIGMRRSGILLALLALPLYVPVLVFGAGSVAIAAQGHDPSGGLLLLAAGLVFALVLAPVAAATAIRIALN</sequence>
<evidence type="ECO:0000313" key="15">
    <source>
        <dbReference type="Proteomes" id="UP000295543"/>
    </source>
</evidence>
<dbReference type="AlphaFoldDB" id="A0A4R5UEE5"/>
<feature type="transmembrane region" description="Helical" evidence="13">
    <location>
        <begin position="167"/>
        <end position="190"/>
    </location>
</feature>
<evidence type="ECO:0000256" key="2">
    <source>
        <dbReference type="ARBA" id="ARBA00004429"/>
    </source>
</evidence>
<evidence type="ECO:0000256" key="1">
    <source>
        <dbReference type="ARBA" id="ARBA00002442"/>
    </source>
</evidence>
<dbReference type="PIRSF" id="PIRSF002764">
    <property type="entry name" value="CcmB"/>
    <property type="match status" value="1"/>
</dbReference>
<evidence type="ECO:0000256" key="8">
    <source>
        <dbReference type="ARBA" id="ARBA00022692"/>
    </source>
</evidence>
<dbReference type="PANTHER" id="PTHR30070">
    <property type="entry name" value="HEME EXPORTER PROTEIN B"/>
    <property type="match status" value="1"/>
</dbReference>
<feature type="transmembrane region" description="Helical" evidence="13">
    <location>
        <begin position="99"/>
        <end position="124"/>
    </location>
</feature>
<dbReference type="InterPro" id="IPR003544">
    <property type="entry name" value="Cyt_c_biogenesis_CcmB"/>
</dbReference>
<dbReference type="InterPro" id="IPR026031">
    <property type="entry name" value="Cyt_c_CcmB_bac"/>
</dbReference>
<feature type="transmembrane region" description="Helical" evidence="13">
    <location>
        <begin position="202"/>
        <end position="227"/>
    </location>
</feature>
<comment type="function">
    <text evidence="1 12">Required for the export of heme to the periplasm for the biogenesis of c-type cytochromes.</text>
</comment>
<keyword evidence="8 13" id="KW-0812">Transmembrane</keyword>
<evidence type="ECO:0000256" key="4">
    <source>
        <dbReference type="ARBA" id="ARBA00016452"/>
    </source>
</evidence>
<feature type="transmembrane region" description="Helical" evidence="13">
    <location>
        <begin position="60"/>
        <end position="78"/>
    </location>
</feature>
<evidence type="ECO:0000256" key="9">
    <source>
        <dbReference type="ARBA" id="ARBA00022748"/>
    </source>
</evidence>
<dbReference type="Proteomes" id="UP000295543">
    <property type="component" value="Unassembled WGS sequence"/>
</dbReference>
<name>A0A4R5UEE5_9GAMM</name>
<dbReference type="GO" id="GO:0015232">
    <property type="term" value="F:heme transmembrane transporter activity"/>
    <property type="evidence" value="ECO:0007669"/>
    <property type="project" value="InterPro"/>
</dbReference>
<dbReference type="GO" id="GO:1903607">
    <property type="term" value="P:cytochrome c biosynthetic process"/>
    <property type="evidence" value="ECO:0007669"/>
    <property type="project" value="TreeGrafter"/>
</dbReference>
<evidence type="ECO:0000256" key="10">
    <source>
        <dbReference type="ARBA" id="ARBA00022989"/>
    </source>
</evidence>
<evidence type="ECO:0000256" key="11">
    <source>
        <dbReference type="ARBA" id="ARBA00023136"/>
    </source>
</evidence>
<dbReference type="OrthoDB" id="9799895at2"/>
<comment type="similarity">
    <text evidence="3 12">Belongs to the CcmB/CycW/HelB family.</text>
</comment>
<protein>
    <recommendedName>
        <fullName evidence="4 12">Heme exporter protein B</fullName>
    </recommendedName>
</protein>
<keyword evidence="6 12" id="KW-1003">Cell membrane</keyword>
<accession>A0A4R5UEE5</accession>
<keyword evidence="10 13" id="KW-1133">Transmembrane helix</keyword>
<dbReference type="PANTHER" id="PTHR30070:SF1">
    <property type="entry name" value="CYTOCHROME C BIOGENESIS B-RELATED"/>
    <property type="match status" value="1"/>
</dbReference>
<feature type="transmembrane region" description="Helical" evidence="13">
    <location>
        <begin position="136"/>
        <end position="160"/>
    </location>
</feature>
<feature type="transmembrane region" description="Helical" evidence="13">
    <location>
        <begin position="29"/>
        <end position="48"/>
    </location>
</feature>
<evidence type="ECO:0000313" key="14">
    <source>
        <dbReference type="EMBL" id="TDK33490.1"/>
    </source>
</evidence>
<gene>
    <name evidence="14" type="primary">ccmB</name>
    <name evidence="14" type="ORF">E2F49_05625</name>
</gene>
<keyword evidence="5 12" id="KW-0813">Transport</keyword>
<dbReference type="EMBL" id="SMTG01000002">
    <property type="protein sequence ID" value="TDK33490.1"/>
    <property type="molecule type" value="Genomic_DNA"/>
</dbReference>
<evidence type="ECO:0000256" key="13">
    <source>
        <dbReference type="SAM" id="Phobius"/>
    </source>
</evidence>
<comment type="subcellular location">
    <subcellularLocation>
        <location evidence="2">Cell inner membrane</location>
        <topology evidence="2">Multi-pass membrane protein</topology>
    </subcellularLocation>
</comment>
<dbReference type="RefSeq" id="WP_133392937.1">
    <property type="nucleotide sequence ID" value="NZ_SMTG01000002.1"/>
</dbReference>
<dbReference type="GO" id="GO:0017004">
    <property type="term" value="P:cytochrome complex assembly"/>
    <property type="evidence" value="ECO:0007669"/>
    <property type="project" value="UniProtKB-KW"/>
</dbReference>
<keyword evidence="15" id="KW-1185">Reference proteome</keyword>
<evidence type="ECO:0000256" key="7">
    <source>
        <dbReference type="ARBA" id="ARBA00022519"/>
    </source>
</evidence>
<evidence type="ECO:0000256" key="6">
    <source>
        <dbReference type="ARBA" id="ARBA00022475"/>
    </source>
</evidence>
<dbReference type="GO" id="GO:0005886">
    <property type="term" value="C:plasma membrane"/>
    <property type="evidence" value="ECO:0007669"/>
    <property type="project" value="UniProtKB-SubCell"/>
</dbReference>
<evidence type="ECO:0000256" key="5">
    <source>
        <dbReference type="ARBA" id="ARBA00022448"/>
    </source>
</evidence>
<dbReference type="NCBIfam" id="TIGR01190">
    <property type="entry name" value="ccmB"/>
    <property type="match status" value="1"/>
</dbReference>
<comment type="caution">
    <text evidence="14">The sequence shown here is derived from an EMBL/GenBank/DDBJ whole genome shotgun (WGS) entry which is preliminary data.</text>
</comment>
<proteinExistence type="inferred from homology"/>
<reference evidence="14 15" key="1">
    <citation type="submission" date="2019-03" db="EMBL/GenBank/DDBJ databases">
        <title>Luteimonas zhaokaii sp.nov., isolated from the rectal contents of Plateau pika in Yushu, Qinghai Province, China.</title>
        <authorList>
            <person name="Zhang G."/>
        </authorList>
    </citation>
    <scope>NUCLEOTIDE SEQUENCE [LARGE SCALE GENOMIC DNA]</scope>
    <source>
        <strain evidence="14 15">THG-MD21</strain>
    </source>
</reference>
<keyword evidence="11 12" id="KW-0472">Membrane</keyword>
<organism evidence="14 15">
    <name type="scientific">Luteimonas terrae</name>
    <dbReference type="NCBI Taxonomy" id="1530191"/>
    <lineage>
        <taxon>Bacteria</taxon>
        <taxon>Pseudomonadati</taxon>
        <taxon>Pseudomonadota</taxon>
        <taxon>Gammaproteobacteria</taxon>
        <taxon>Lysobacterales</taxon>
        <taxon>Lysobacteraceae</taxon>
        <taxon>Luteimonas</taxon>
    </lineage>
</organism>
<keyword evidence="7 12" id="KW-0997">Cell inner membrane</keyword>
<evidence type="ECO:0000256" key="12">
    <source>
        <dbReference type="PIRNR" id="PIRNR002764"/>
    </source>
</evidence>
<keyword evidence="9 12" id="KW-0201">Cytochrome c-type biogenesis</keyword>